<protein>
    <recommendedName>
        <fullName evidence="4">ATPase inhibitor, mitochondrial</fullName>
    </recommendedName>
</protein>
<dbReference type="RefSeq" id="XP_024695087.1">
    <property type="nucleotide sequence ID" value="XM_024840017.1"/>
</dbReference>
<comment type="similarity">
    <text evidence="2 4">Belongs to the ATPase inhibitor family.</text>
</comment>
<name>A0A2I1D9D8_ASPC2</name>
<accession>A0A2I1D9D8</accession>
<dbReference type="Gene3D" id="1.20.5.500">
    <property type="entry name" value="Single helix bin"/>
    <property type="match status" value="1"/>
</dbReference>
<evidence type="ECO:0000256" key="3">
    <source>
        <dbReference type="ARBA" id="ARBA00023128"/>
    </source>
</evidence>
<dbReference type="GO" id="GO:0042030">
    <property type="term" value="F:ATPase inhibitor activity"/>
    <property type="evidence" value="ECO:0007669"/>
    <property type="project" value="InterPro"/>
</dbReference>
<feature type="compositionally biased region" description="Low complexity" evidence="5">
    <location>
        <begin position="1"/>
        <end position="24"/>
    </location>
</feature>
<comment type="subcellular location">
    <subcellularLocation>
        <location evidence="1">Mitochondrion</location>
    </subcellularLocation>
</comment>
<reference evidence="6" key="1">
    <citation type="submission" date="2016-12" db="EMBL/GenBank/DDBJ databases">
        <title>The genomes of Aspergillus section Nigri reveals drivers in fungal speciation.</title>
        <authorList>
            <consortium name="DOE Joint Genome Institute"/>
            <person name="Vesth T.C."/>
            <person name="Nybo J."/>
            <person name="Theobald S."/>
            <person name="Brandl J."/>
            <person name="Frisvad J.C."/>
            <person name="Nielsen K.F."/>
            <person name="Lyhne E.K."/>
            <person name="Kogle M.E."/>
            <person name="Kuo A."/>
            <person name="Riley R."/>
            <person name="Clum A."/>
            <person name="Nolan M."/>
            <person name="Lipzen A."/>
            <person name="Salamov A."/>
            <person name="Henrissat B."/>
            <person name="Wiebenga A."/>
            <person name="De vries R.P."/>
            <person name="Grigoriev I.V."/>
            <person name="Mortensen U.H."/>
            <person name="Andersen M.R."/>
            <person name="Baker S.E."/>
        </authorList>
    </citation>
    <scope>NUCLEOTIDE SEQUENCE</scope>
    <source>
        <strain evidence="6">IBT 28561</strain>
    </source>
</reference>
<evidence type="ECO:0000256" key="2">
    <source>
        <dbReference type="ARBA" id="ARBA00010901"/>
    </source>
</evidence>
<gene>
    <name evidence="6" type="ORF">P168DRAFT_316496</name>
</gene>
<dbReference type="SUPFAM" id="SSF64602">
    <property type="entry name" value="F1 ATPase inhibitor, IF1, C-terminal domain"/>
    <property type="match status" value="1"/>
</dbReference>
<organism evidence="6 7">
    <name type="scientific">Aspergillus campestris (strain IBT 28561)</name>
    <dbReference type="NCBI Taxonomy" id="1392248"/>
    <lineage>
        <taxon>Eukaryota</taxon>
        <taxon>Fungi</taxon>
        <taxon>Dikarya</taxon>
        <taxon>Ascomycota</taxon>
        <taxon>Pezizomycotina</taxon>
        <taxon>Eurotiomycetes</taxon>
        <taxon>Eurotiomycetidae</taxon>
        <taxon>Eurotiales</taxon>
        <taxon>Aspergillaceae</taxon>
        <taxon>Aspergillus</taxon>
        <taxon>Aspergillus subgen. Circumdati</taxon>
    </lineage>
</organism>
<dbReference type="EMBL" id="MSFM01000003">
    <property type="protein sequence ID" value="PKY06493.1"/>
    <property type="molecule type" value="Genomic_DNA"/>
</dbReference>
<dbReference type="AlphaFoldDB" id="A0A2I1D9D8"/>
<evidence type="ECO:0000256" key="1">
    <source>
        <dbReference type="ARBA" id="ARBA00004173"/>
    </source>
</evidence>
<dbReference type="OrthoDB" id="5532350at2759"/>
<evidence type="ECO:0000313" key="6">
    <source>
        <dbReference type="EMBL" id="PKY06493.1"/>
    </source>
</evidence>
<dbReference type="Pfam" id="PF04568">
    <property type="entry name" value="IATP"/>
    <property type="match status" value="1"/>
</dbReference>
<comment type="caution">
    <text evidence="6">The sequence shown here is derived from an EMBL/GenBank/DDBJ whole genome shotgun (WGS) entry which is preliminary data.</text>
</comment>
<dbReference type="Proteomes" id="UP000234254">
    <property type="component" value="Unassembled WGS sequence"/>
</dbReference>
<proteinExistence type="inferred from homology"/>
<sequence length="99" mass="11222">MLRQVSRPLSTASRSLRLSSRSFSAVAPKMAAGDTSGPAPTANRDSFGRREAAEEAVYIRQHELEKLRKLKESVSEQRKHLDKLDEHIDTMTKEQNEKK</sequence>
<keyword evidence="7" id="KW-1185">Reference proteome</keyword>
<feature type="region of interest" description="Disordered" evidence="5">
    <location>
        <begin position="1"/>
        <end position="49"/>
    </location>
</feature>
<evidence type="ECO:0000256" key="5">
    <source>
        <dbReference type="SAM" id="MobiDB-lite"/>
    </source>
</evidence>
<comment type="function">
    <text evidence="4">Inhibits the enzyme activity of ATPase.</text>
</comment>
<feature type="region of interest" description="Disordered" evidence="5">
    <location>
        <begin position="72"/>
        <end position="99"/>
    </location>
</feature>
<evidence type="ECO:0000313" key="7">
    <source>
        <dbReference type="Proteomes" id="UP000234254"/>
    </source>
</evidence>
<dbReference type="InterPro" id="IPR007648">
    <property type="entry name" value="ATPase_inhibitor_mt"/>
</dbReference>
<dbReference type="GeneID" id="36547541"/>
<dbReference type="VEuPathDB" id="FungiDB:P168DRAFT_316496"/>
<keyword evidence="3" id="KW-0496">Mitochondrion</keyword>
<dbReference type="GO" id="GO:0005739">
    <property type="term" value="C:mitochondrion"/>
    <property type="evidence" value="ECO:0007669"/>
    <property type="project" value="UniProtKB-SubCell"/>
</dbReference>
<evidence type="ECO:0000256" key="4">
    <source>
        <dbReference type="RuleBase" id="RU368087"/>
    </source>
</evidence>